<dbReference type="PROSITE" id="PS51257">
    <property type="entry name" value="PROKAR_LIPOPROTEIN"/>
    <property type="match status" value="1"/>
</dbReference>
<feature type="chain" id="PRO_5023116645" description="Polysaccharide lyase" evidence="1">
    <location>
        <begin position="22"/>
        <end position="270"/>
    </location>
</feature>
<evidence type="ECO:0000313" key="3">
    <source>
        <dbReference type="Proteomes" id="UP000322244"/>
    </source>
</evidence>
<evidence type="ECO:0000313" key="2">
    <source>
        <dbReference type="EMBL" id="KAA0023860.1"/>
    </source>
</evidence>
<dbReference type="InterPro" id="IPR025975">
    <property type="entry name" value="Polysacc_lyase"/>
</dbReference>
<keyword evidence="3" id="KW-1185">Reference proteome</keyword>
<reference evidence="2 3" key="1">
    <citation type="submission" date="2019-07" db="EMBL/GenBank/DDBJ databases">
        <title>Rhodococcus cavernicolus sp. nov., isolated from a cave.</title>
        <authorList>
            <person name="Lee S.D."/>
        </authorList>
    </citation>
    <scope>NUCLEOTIDE SEQUENCE [LARGE SCALE GENOMIC DNA]</scope>
    <source>
        <strain evidence="2 3">C1-24</strain>
    </source>
</reference>
<dbReference type="OrthoDB" id="3680459at2"/>
<evidence type="ECO:0008006" key="4">
    <source>
        <dbReference type="Google" id="ProtNLM"/>
    </source>
</evidence>
<evidence type="ECO:0000256" key="1">
    <source>
        <dbReference type="SAM" id="SignalP"/>
    </source>
</evidence>
<organism evidence="2 3">
    <name type="scientific">Antrihabitans cavernicola</name>
    <dbReference type="NCBI Taxonomy" id="2495913"/>
    <lineage>
        <taxon>Bacteria</taxon>
        <taxon>Bacillati</taxon>
        <taxon>Actinomycetota</taxon>
        <taxon>Actinomycetes</taxon>
        <taxon>Mycobacteriales</taxon>
        <taxon>Nocardiaceae</taxon>
        <taxon>Antrihabitans</taxon>
    </lineage>
</organism>
<feature type="signal peptide" evidence="1">
    <location>
        <begin position="1"/>
        <end position="21"/>
    </location>
</feature>
<accession>A0A5A7SCI0</accession>
<keyword evidence="1" id="KW-0732">Signal</keyword>
<comment type="caution">
    <text evidence="2">The sequence shown here is derived from an EMBL/GenBank/DDBJ whole genome shotgun (WGS) entry which is preliminary data.</text>
</comment>
<proteinExistence type="predicted"/>
<dbReference type="RefSeq" id="WP_149429020.1">
    <property type="nucleotide sequence ID" value="NZ_VLNY01000002.1"/>
</dbReference>
<dbReference type="Gene3D" id="2.60.120.200">
    <property type="match status" value="1"/>
</dbReference>
<dbReference type="Pfam" id="PF14099">
    <property type="entry name" value="Polysacc_lyase"/>
    <property type="match status" value="1"/>
</dbReference>
<dbReference type="AlphaFoldDB" id="A0A5A7SCI0"/>
<sequence>MTKRVGIAVLVALLLTGCSSTDPDQSDVLWTGTYDSGYLSDFAQIGQNDAGPIRPEVESSIVADGQFAGAYRIPPRGTRSETIAGDVRLRKISEGDDLWFGWRIRIPAGLPTRIPQYQKLVEWQNPSFGDPPLSLTVGQSADVFRAEGGFDNPNGNRHSSVDLGPVAFDRWITWLWHIKFSTNPDIGTVTIWRDGDQLINDWHPTGGTLYPQFAADGSNPNNADGVYVSWKQGYSRDPSILTDNTVYFDSLRAATSRAGAELPPLKQGAQ</sequence>
<gene>
    <name evidence="2" type="ORF">FOY51_04520</name>
</gene>
<dbReference type="Proteomes" id="UP000322244">
    <property type="component" value="Unassembled WGS sequence"/>
</dbReference>
<protein>
    <recommendedName>
        <fullName evidence="4">Polysaccharide lyase</fullName>
    </recommendedName>
</protein>
<name>A0A5A7SCI0_9NOCA</name>
<dbReference type="EMBL" id="VLNY01000002">
    <property type="protein sequence ID" value="KAA0023860.1"/>
    <property type="molecule type" value="Genomic_DNA"/>
</dbReference>